<dbReference type="HOGENOM" id="CLU_063954_1_0_1"/>
<dbReference type="EMBL" id="BN001304">
    <property type="protein sequence ID" value="CBF78486.1"/>
    <property type="molecule type" value="Genomic_DNA"/>
</dbReference>
<dbReference type="PANTHER" id="PTHR38695:SF1">
    <property type="entry name" value="AMINO ACID PERMEASE_ SLC12A DOMAIN-CONTAINING PROTEIN"/>
    <property type="match status" value="1"/>
</dbReference>
<evidence type="ECO:0000313" key="2">
    <source>
        <dbReference type="EMBL" id="CBF78486.1"/>
    </source>
</evidence>
<dbReference type="OMA" id="NHHLVKF"/>
<feature type="domain" description="Luciferase" evidence="1">
    <location>
        <begin position="189"/>
        <end position="269"/>
    </location>
</feature>
<dbReference type="KEGG" id="ani:ANIA_07386"/>
<dbReference type="InParanoid" id="Q5AWE4"/>
<reference evidence="3" key="2">
    <citation type="journal article" date="2009" name="Fungal Genet. Biol.">
        <title>The 2008 update of the Aspergillus nidulans genome annotation: a community effort.</title>
        <authorList>
            <person name="Wortman J.R."/>
            <person name="Gilsenan J.M."/>
            <person name="Joardar V."/>
            <person name="Deegan J."/>
            <person name="Clutterbuck J."/>
            <person name="Andersen M.R."/>
            <person name="Archer D."/>
            <person name="Bencina M."/>
            <person name="Braus G."/>
            <person name="Coutinho P."/>
            <person name="von Dohren H."/>
            <person name="Doonan J."/>
            <person name="Driessen A.J."/>
            <person name="Durek P."/>
            <person name="Espeso E."/>
            <person name="Fekete E."/>
            <person name="Flipphi M."/>
            <person name="Estrada C.G."/>
            <person name="Geysens S."/>
            <person name="Goldman G."/>
            <person name="de Groot P.W."/>
            <person name="Hansen K."/>
            <person name="Harris S.D."/>
            <person name="Heinekamp T."/>
            <person name="Helmstaedt K."/>
            <person name="Henrissat B."/>
            <person name="Hofmann G."/>
            <person name="Homan T."/>
            <person name="Horio T."/>
            <person name="Horiuchi H."/>
            <person name="James S."/>
            <person name="Jones M."/>
            <person name="Karaffa L."/>
            <person name="Karanyi Z."/>
            <person name="Kato M."/>
            <person name="Keller N."/>
            <person name="Kelly D.E."/>
            <person name="Kiel J.A."/>
            <person name="Kim J.M."/>
            <person name="van der Klei I.J."/>
            <person name="Klis F.M."/>
            <person name="Kovalchuk A."/>
            <person name="Krasevec N."/>
            <person name="Kubicek C.P."/>
            <person name="Liu B."/>
            <person name="Maccabe A."/>
            <person name="Meyer V."/>
            <person name="Mirabito P."/>
            <person name="Miskei M."/>
            <person name="Mos M."/>
            <person name="Mullins J."/>
            <person name="Nelson D.R."/>
            <person name="Nielsen J."/>
            <person name="Oakley B.R."/>
            <person name="Osmani S.A."/>
            <person name="Pakula T."/>
            <person name="Paszewski A."/>
            <person name="Paulsen I."/>
            <person name="Pilsyk S."/>
            <person name="Pocsi I."/>
            <person name="Punt P.J."/>
            <person name="Ram A.F."/>
            <person name="Ren Q."/>
            <person name="Robellet X."/>
            <person name="Robson G."/>
            <person name="Seiboth B."/>
            <person name="van Solingen P."/>
            <person name="Specht T."/>
            <person name="Sun J."/>
            <person name="Taheri-Talesh N."/>
            <person name="Takeshita N."/>
            <person name="Ussery D."/>
            <person name="vanKuyk P.A."/>
            <person name="Visser H."/>
            <person name="van de Vondervoort P.J."/>
            <person name="de Vries R.P."/>
            <person name="Walton J."/>
            <person name="Xiang X."/>
            <person name="Xiong Y."/>
            <person name="Zeng A.P."/>
            <person name="Brandt B.W."/>
            <person name="Cornell M.J."/>
            <person name="van den Hondel C.A."/>
            <person name="Visser J."/>
            <person name="Oliver S.G."/>
            <person name="Turner G."/>
        </authorList>
    </citation>
    <scope>GENOME REANNOTATION</scope>
    <source>
        <strain evidence="3">FGSC A4 / ATCC 38163 / CBS 112.46 / NRRL 194 / M139</strain>
    </source>
</reference>
<evidence type="ECO:0000313" key="3">
    <source>
        <dbReference type="Proteomes" id="UP000000560"/>
    </source>
</evidence>
<accession>C8VCF9</accession>
<keyword evidence="3" id="KW-1185">Reference proteome</keyword>
<name>Q5AWE4_EMENI</name>
<dbReference type="Proteomes" id="UP000000560">
    <property type="component" value="Chromosome IV"/>
</dbReference>
<dbReference type="RefSeq" id="XP_680655.1">
    <property type="nucleotide sequence ID" value="XM_675563.2"/>
</dbReference>
<dbReference type="PANTHER" id="PTHR38695">
    <property type="entry name" value="AMINO ACID PERMEASE_ SLC12A DOMAIN-CONTAINING PROTEIN"/>
    <property type="match status" value="1"/>
</dbReference>
<proteinExistence type="predicted"/>
<organism evidence="2 3">
    <name type="scientific">Emericella nidulans (strain FGSC A4 / ATCC 38163 / CBS 112.46 / NRRL 194 / M139)</name>
    <name type="common">Aspergillus nidulans</name>
    <dbReference type="NCBI Taxonomy" id="227321"/>
    <lineage>
        <taxon>Eukaryota</taxon>
        <taxon>Fungi</taxon>
        <taxon>Dikarya</taxon>
        <taxon>Ascomycota</taxon>
        <taxon>Pezizomycotina</taxon>
        <taxon>Eurotiomycetes</taxon>
        <taxon>Eurotiomycetidae</taxon>
        <taxon>Eurotiales</taxon>
        <taxon>Aspergillaceae</taxon>
        <taxon>Aspergillus</taxon>
        <taxon>Aspergillus subgen. Nidulantes</taxon>
    </lineage>
</organism>
<dbReference type="GeneID" id="2869838"/>
<accession>Q5AWE4</accession>
<dbReference type="InterPro" id="IPR040841">
    <property type="entry name" value="Luciferase_dom"/>
</dbReference>
<dbReference type="AlphaFoldDB" id="Q5AWE4"/>
<dbReference type="OrthoDB" id="5358398at2759"/>
<dbReference type="VEuPathDB" id="FungiDB:AN7386"/>
<evidence type="ECO:0000259" key="1">
    <source>
        <dbReference type="Pfam" id="PF17648"/>
    </source>
</evidence>
<reference evidence="3" key="1">
    <citation type="journal article" date="2005" name="Nature">
        <title>Sequencing of Aspergillus nidulans and comparative analysis with A. fumigatus and A. oryzae.</title>
        <authorList>
            <person name="Galagan J.E."/>
            <person name="Calvo S.E."/>
            <person name="Cuomo C."/>
            <person name="Ma L.J."/>
            <person name="Wortman J.R."/>
            <person name="Batzoglou S."/>
            <person name="Lee S.I."/>
            <person name="Basturkmen M."/>
            <person name="Spevak C.C."/>
            <person name="Clutterbuck J."/>
            <person name="Kapitonov V."/>
            <person name="Jurka J."/>
            <person name="Scazzocchio C."/>
            <person name="Farman M."/>
            <person name="Butler J."/>
            <person name="Purcell S."/>
            <person name="Harris S."/>
            <person name="Braus G.H."/>
            <person name="Draht O."/>
            <person name="Busch S."/>
            <person name="D'Enfert C."/>
            <person name="Bouchier C."/>
            <person name="Goldman G.H."/>
            <person name="Bell-Pedersen D."/>
            <person name="Griffiths-Jones S."/>
            <person name="Doonan J.H."/>
            <person name="Yu J."/>
            <person name="Vienken K."/>
            <person name="Pain A."/>
            <person name="Freitag M."/>
            <person name="Selker E.U."/>
            <person name="Archer D.B."/>
            <person name="Penalva M.A."/>
            <person name="Oakley B.R."/>
            <person name="Momany M."/>
            <person name="Tanaka T."/>
            <person name="Kumagai T."/>
            <person name="Asai K."/>
            <person name="Machida M."/>
            <person name="Nierman W.C."/>
            <person name="Denning D.W."/>
            <person name="Caddick M."/>
            <person name="Hynes M."/>
            <person name="Paoletti M."/>
            <person name="Fischer R."/>
            <person name="Miller B."/>
            <person name="Dyer P."/>
            <person name="Sachs M.S."/>
            <person name="Osmani S.A."/>
            <person name="Birren B.W."/>
        </authorList>
    </citation>
    <scope>NUCLEOTIDE SEQUENCE [LARGE SCALE GENOMIC DNA]</scope>
    <source>
        <strain evidence="3">FGSC A4 / ATCC 38163 / CBS 112.46 / NRRL 194 / M139</strain>
    </source>
</reference>
<protein>
    <recommendedName>
        <fullName evidence="1">Luciferase domain-containing protein</fullName>
    </recommendedName>
</protein>
<sequence length="280" mass="31537">MSHSFTTITNRAHELIARSPILSNLHQRSYNRSHLLKIALEATILALLIPAAYRDYQAYLALGPGGPPYNVVGWLCVKLFFNPLRREMFGTRIYDQKIAGGDDSGFLAEQELPPRKGERPAMAEFAVPQRQINQVPGRAIQEKLMAEYAAFLDRNAHLVDRVPSILERYTDAAHVCGRIQLTPIAREMRREICHVHGTSDHSVHVTLSPADCKRVIDAGWGQRFPLAGSSILRNVTFGRLGILPTEYLFIYAPRNEKEIEVVLRIIKASVQYVTGARDVR</sequence>
<dbReference type="eggNOG" id="ENOG502SPCX">
    <property type="taxonomic scope" value="Eukaryota"/>
</dbReference>
<dbReference type="Pfam" id="PF17648">
    <property type="entry name" value="Luciferase"/>
    <property type="match status" value="1"/>
</dbReference>
<gene>
    <name evidence="2" type="ORF">ANIA_07386</name>
</gene>
<dbReference type="InterPro" id="IPR048273">
    <property type="entry name" value="Luciferase"/>
</dbReference>